<proteinExistence type="predicted"/>
<evidence type="ECO:0000313" key="1">
    <source>
        <dbReference type="EMBL" id="PIC24758.1"/>
    </source>
</evidence>
<name>A0A2G5TBX8_9PELO</name>
<sequence>MMTTPNQFIVANMKFSRFVLGSSKVFTPSESKIDCLPEVFKACEWIYWNHEKIFNPENFEEVTLPPDTNDIKYFFDCTDKNIYMSGFVNHENLHKSPVKIICFVNNNVKVGFRKKYF</sequence>
<gene>
    <name evidence="1" type="primary">Cnig_chr_V.g17953</name>
    <name evidence="1" type="ORF">B9Z55_017953</name>
</gene>
<protein>
    <submittedName>
        <fullName evidence="1">Uncharacterized protein</fullName>
    </submittedName>
</protein>
<dbReference type="Proteomes" id="UP000230233">
    <property type="component" value="Chromosome V"/>
</dbReference>
<organism evidence="1 2">
    <name type="scientific">Caenorhabditis nigoni</name>
    <dbReference type="NCBI Taxonomy" id="1611254"/>
    <lineage>
        <taxon>Eukaryota</taxon>
        <taxon>Metazoa</taxon>
        <taxon>Ecdysozoa</taxon>
        <taxon>Nematoda</taxon>
        <taxon>Chromadorea</taxon>
        <taxon>Rhabditida</taxon>
        <taxon>Rhabditina</taxon>
        <taxon>Rhabditomorpha</taxon>
        <taxon>Rhabditoidea</taxon>
        <taxon>Rhabditidae</taxon>
        <taxon>Peloderinae</taxon>
        <taxon>Caenorhabditis</taxon>
    </lineage>
</organism>
<dbReference type="EMBL" id="PDUG01000005">
    <property type="protein sequence ID" value="PIC24758.1"/>
    <property type="molecule type" value="Genomic_DNA"/>
</dbReference>
<accession>A0A2G5TBX8</accession>
<dbReference type="AlphaFoldDB" id="A0A2G5TBX8"/>
<evidence type="ECO:0000313" key="2">
    <source>
        <dbReference type="Proteomes" id="UP000230233"/>
    </source>
</evidence>
<comment type="caution">
    <text evidence="1">The sequence shown here is derived from an EMBL/GenBank/DDBJ whole genome shotgun (WGS) entry which is preliminary data.</text>
</comment>
<reference evidence="2" key="1">
    <citation type="submission" date="2017-10" db="EMBL/GenBank/DDBJ databases">
        <title>Rapid genome shrinkage in a self-fertile nematode reveals novel sperm competition proteins.</title>
        <authorList>
            <person name="Yin D."/>
            <person name="Schwarz E.M."/>
            <person name="Thomas C.G."/>
            <person name="Felde R.L."/>
            <person name="Korf I.F."/>
            <person name="Cutter A.D."/>
            <person name="Schartner C.M."/>
            <person name="Ralston E.J."/>
            <person name="Meyer B.J."/>
            <person name="Haag E.S."/>
        </authorList>
    </citation>
    <scope>NUCLEOTIDE SEQUENCE [LARGE SCALE GENOMIC DNA]</scope>
    <source>
        <strain evidence="2">JU1422</strain>
    </source>
</reference>
<keyword evidence="2" id="KW-1185">Reference proteome</keyword>